<gene>
    <name evidence="1" type="ORF">CDV56_108708</name>
</gene>
<reference evidence="1" key="1">
    <citation type="submission" date="2018-08" db="EMBL/GenBank/DDBJ databases">
        <title>Draft genome sequence of azole-resistant Aspergillus thermomutatus (Neosartorya pseudofischeri) strain HMR AF 39, isolated from a human nasal aspirate.</title>
        <authorList>
            <person name="Parent-Michaud M."/>
            <person name="Dufresne P.J."/>
            <person name="Fournier E."/>
            <person name="Martineau C."/>
            <person name="Moreira S."/>
            <person name="Perkins V."/>
            <person name="De Repentigny L."/>
            <person name="Dufresne S.F."/>
        </authorList>
    </citation>
    <scope>NUCLEOTIDE SEQUENCE [LARGE SCALE GENOMIC DNA]</scope>
    <source>
        <strain evidence="1">HMR AF 39</strain>
    </source>
</reference>
<evidence type="ECO:0000313" key="2">
    <source>
        <dbReference type="Proteomes" id="UP000215305"/>
    </source>
</evidence>
<organism evidence="1 2">
    <name type="scientific">Aspergillus thermomutatus</name>
    <name type="common">Neosartorya pseudofischeri</name>
    <dbReference type="NCBI Taxonomy" id="41047"/>
    <lineage>
        <taxon>Eukaryota</taxon>
        <taxon>Fungi</taxon>
        <taxon>Dikarya</taxon>
        <taxon>Ascomycota</taxon>
        <taxon>Pezizomycotina</taxon>
        <taxon>Eurotiomycetes</taxon>
        <taxon>Eurotiomycetidae</taxon>
        <taxon>Eurotiales</taxon>
        <taxon>Aspergillaceae</taxon>
        <taxon>Aspergillus</taxon>
        <taxon>Aspergillus subgen. Fumigati</taxon>
    </lineage>
</organism>
<dbReference type="Proteomes" id="UP000215305">
    <property type="component" value="Unassembled WGS sequence"/>
</dbReference>
<proteinExistence type="predicted"/>
<keyword evidence="2" id="KW-1185">Reference proteome</keyword>
<dbReference type="EMBL" id="NKHU02000028">
    <property type="protein sequence ID" value="RHZ63620.1"/>
    <property type="molecule type" value="Genomic_DNA"/>
</dbReference>
<dbReference type="VEuPathDB" id="FungiDB:CDV56_108708"/>
<dbReference type="Gene3D" id="3.80.10.10">
    <property type="entry name" value="Ribonuclease Inhibitor"/>
    <property type="match status" value="1"/>
</dbReference>
<protein>
    <submittedName>
        <fullName evidence="1">Uncharacterized protein</fullName>
    </submittedName>
</protein>
<dbReference type="AlphaFoldDB" id="A0A397HSW0"/>
<name>A0A397HSW0_ASPTH</name>
<dbReference type="STRING" id="41047.A0A397HSW0"/>
<sequence>MAAPSLDSLPVELLTQISSYLCPLCCGRYPSRLSQKHLSRLSRTCRRLRNVCQPLLFDHYHQASKSMTRLLSFLRTLDARPDLAKCVTSLDFHEPGQCDTLNDEDRQLVESCIAGLGLPQLPVDWHNYLGVERRLILTELVVASCPNLEVLRVPMNPEWMVGVLDSLPKDLVFARLKKLDVWHYYISGDHMAIAYRKIRGLLHAAPNLEHLRLPSIEMFYPGKAGVPTFEKLTDLDLGEGAPPPYFLKCALERCPRLRKFRLHWVNSDGYDEDSEEWSPLDGWRALQHVQSSVREITFEAGIEFPDGDSLEEGVSTLRDFVHLEILKVSGVALQALYKVWAHHTRNGSMERFVYQVFPSTITELTLWDPDASLIEAVLLLAREAAREPYPHLARITIGQSEHLSGYRFDVVQWVSQEATVRREFERSRIELCMELPLIPDYSQSYGFR</sequence>
<evidence type="ECO:0000313" key="1">
    <source>
        <dbReference type="EMBL" id="RHZ63620.1"/>
    </source>
</evidence>
<dbReference type="RefSeq" id="XP_026617226.1">
    <property type="nucleotide sequence ID" value="XM_026762327.1"/>
</dbReference>
<dbReference type="InterPro" id="IPR032675">
    <property type="entry name" value="LRR_dom_sf"/>
</dbReference>
<comment type="caution">
    <text evidence="1">The sequence shown here is derived from an EMBL/GenBank/DDBJ whole genome shotgun (WGS) entry which is preliminary data.</text>
</comment>
<accession>A0A397HSW0</accession>
<dbReference type="GeneID" id="38130682"/>
<dbReference type="OrthoDB" id="4757858at2759"/>
<dbReference type="SUPFAM" id="SSF52047">
    <property type="entry name" value="RNI-like"/>
    <property type="match status" value="1"/>
</dbReference>